<dbReference type="InterPro" id="IPR011010">
    <property type="entry name" value="DNA_brk_join_enz"/>
</dbReference>
<proteinExistence type="predicted"/>
<keyword evidence="1" id="KW-1017">Isopeptide bond</keyword>
<dbReference type="PROSITE" id="PS51898">
    <property type="entry name" value="TYR_RECOMBINASE"/>
    <property type="match status" value="1"/>
</dbReference>
<dbReference type="KEGG" id="epa:110253182"/>
<sequence length="350" mass="40058">MEESDLDAALRKFYAEARSKDGENYSRSALLGFRYAIERFLNGPPLNRGFKICKNPVFFLSNQMLDAKIKQLKREGNDTTTHKPALEKQDLLKLKSSQAIFPSSPHGLLRNVWFHTTLYWCRRGREGQRSLTKSSFTFETDPNNSRRFVTMTHDEASKNHPGGVVDIRSYEKLARMYETPSITDGYTALKTYLSKLNPSCDALYQYPKRNWQPNDHVWFENRPLGVNKLANMMKDISREANLSRTYTNHSVRSTAITLWAEAGLTDRQIMAISGHRNESSLRSYHSRPSSNSLQQCSDVLSSALTEKQPQTVTQSFNSSTNSSQSSHFRSEIGSIFSTCKIDKVEIHYNR</sequence>
<dbReference type="GO" id="GO:0006310">
    <property type="term" value="P:DNA recombination"/>
    <property type="evidence" value="ECO:0007669"/>
    <property type="project" value="UniProtKB-KW"/>
</dbReference>
<dbReference type="SUPFAM" id="SSF56349">
    <property type="entry name" value="DNA breaking-rejoining enzymes"/>
    <property type="match status" value="1"/>
</dbReference>
<dbReference type="OrthoDB" id="5959426at2759"/>
<keyword evidence="2" id="KW-0597">Phosphoprotein</keyword>
<dbReference type="RefSeq" id="XP_020915719.1">
    <property type="nucleotide sequence ID" value="XM_021060060.2"/>
</dbReference>
<reference evidence="6" key="1">
    <citation type="submission" date="2022-11" db="UniProtKB">
        <authorList>
            <consortium name="EnsemblMetazoa"/>
        </authorList>
    </citation>
    <scope>IDENTIFICATION</scope>
</reference>
<evidence type="ECO:0000256" key="4">
    <source>
        <dbReference type="ARBA" id="ARBA00023172"/>
    </source>
</evidence>
<dbReference type="InterPro" id="IPR052787">
    <property type="entry name" value="MAVS"/>
</dbReference>
<feature type="domain" description="Tyr recombinase" evidence="5">
    <location>
        <begin position="81"/>
        <end position="298"/>
    </location>
</feature>
<evidence type="ECO:0000313" key="6">
    <source>
        <dbReference type="EnsemblMetazoa" id="XP_020915719.1"/>
    </source>
</evidence>
<dbReference type="GO" id="GO:0015074">
    <property type="term" value="P:DNA integration"/>
    <property type="evidence" value="ECO:0007669"/>
    <property type="project" value="InterPro"/>
</dbReference>
<dbReference type="OMA" id="DANEREY"/>
<evidence type="ECO:0000259" key="5">
    <source>
        <dbReference type="PROSITE" id="PS51898"/>
    </source>
</evidence>
<evidence type="ECO:0000256" key="2">
    <source>
        <dbReference type="ARBA" id="ARBA00022553"/>
    </source>
</evidence>
<dbReference type="Gene3D" id="1.10.443.10">
    <property type="entry name" value="Intergrase catalytic core"/>
    <property type="match status" value="1"/>
</dbReference>
<dbReference type="Proteomes" id="UP000887567">
    <property type="component" value="Unplaced"/>
</dbReference>
<dbReference type="EnsemblMetazoa" id="XM_021060060.2">
    <property type="protein sequence ID" value="XP_020915719.1"/>
    <property type="gene ID" value="LOC110253182"/>
</dbReference>
<dbReference type="PANTHER" id="PTHR21446:SF12">
    <property type="entry name" value="POTASSIUM CHANNEL TETRAMERIZATION DOMAIN CONTAINING 1"/>
    <property type="match status" value="1"/>
</dbReference>
<keyword evidence="3" id="KW-0832">Ubl conjugation</keyword>
<protein>
    <recommendedName>
        <fullName evidence="5">Tyr recombinase domain-containing protein</fullName>
    </recommendedName>
</protein>
<name>A0A913Y700_EXADI</name>
<dbReference type="InterPro" id="IPR002104">
    <property type="entry name" value="Integrase_catalytic"/>
</dbReference>
<evidence type="ECO:0000313" key="7">
    <source>
        <dbReference type="Proteomes" id="UP000887567"/>
    </source>
</evidence>
<evidence type="ECO:0000256" key="1">
    <source>
        <dbReference type="ARBA" id="ARBA00022499"/>
    </source>
</evidence>
<evidence type="ECO:0000256" key="3">
    <source>
        <dbReference type="ARBA" id="ARBA00022843"/>
    </source>
</evidence>
<keyword evidence="7" id="KW-1185">Reference proteome</keyword>
<dbReference type="InterPro" id="IPR013762">
    <property type="entry name" value="Integrase-like_cat_sf"/>
</dbReference>
<keyword evidence="4" id="KW-0233">DNA recombination</keyword>
<dbReference type="AlphaFoldDB" id="A0A913Y700"/>
<dbReference type="InterPro" id="IPR021893">
    <property type="entry name" value="ZMYM2-like_C"/>
</dbReference>
<dbReference type="GeneID" id="110253182"/>
<dbReference type="Pfam" id="PF12012">
    <property type="entry name" value="DUF3504"/>
    <property type="match status" value="1"/>
</dbReference>
<accession>A0A913Y700</accession>
<dbReference type="PANTHER" id="PTHR21446">
    <property type="entry name" value="DUF3504 DOMAIN-CONTAINING PROTEIN"/>
    <property type="match status" value="1"/>
</dbReference>
<organism evidence="6 7">
    <name type="scientific">Exaiptasia diaphana</name>
    <name type="common">Tropical sea anemone</name>
    <name type="synonym">Aiptasia pulchella</name>
    <dbReference type="NCBI Taxonomy" id="2652724"/>
    <lineage>
        <taxon>Eukaryota</taxon>
        <taxon>Metazoa</taxon>
        <taxon>Cnidaria</taxon>
        <taxon>Anthozoa</taxon>
        <taxon>Hexacorallia</taxon>
        <taxon>Actiniaria</taxon>
        <taxon>Aiptasiidae</taxon>
        <taxon>Exaiptasia</taxon>
    </lineage>
</organism>
<dbReference type="GO" id="GO:0003677">
    <property type="term" value="F:DNA binding"/>
    <property type="evidence" value="ECO:0007669"/>
    <property type="project" value="InterPro"/>
</dbReference>